<protein>
    <submittedName>
        <fullName evidence="1">Uncharacterized protein</fullName>
    </submittedName>
</protein>
<accession>A0A9X2NL35</accession>
<dbReference type="EMBL" id="JAMXQV010000037">
    <property type="protein sequence ID" value="MCR6489868.1"/>
    <property type="molecule type" value="Genomic_DNA"/>
</dbReference>
<proteinExistence type="predicted"/>
<dbReference type="RefSeq" id="WP_257926435.1">
    <property type="nucleotide sequence ID" value="NZ_JAMXQV010000037.1"/>
</dbReference>
<dbReference type="AlphaFoldDB" id="A0A9X2NL35"/>
<comment type="caution">
    <text evidence="1">The sequence shown here is derived from an EMBL/GenBank/DDBJ whole genome shotgun (WGS) entry which is preliminary data.</text>
</comment>
<evidence type="ECO:0000313" key="2">
    <source>
        <dbReference type="Proteomes" id="UP001144096"/>
    </source>
</evidence>
<evidence type="ECO:0000313" key="1">
    <source>
        <dbReference type="EMBL" id="MCR6489868.1"/>
    </source>
</evidence>
<dbReference type="Proteomes" id="UP001144096">
    <property type="component" value="Unassembled WGS sequence"/>
</dbReference>
<gene>
    <name evidence="1" type="ORF">M8542_44360</name>
</gene>
<reference evidence="1" key="1">
    <citation type="submission" date="2022-06" db="EMBL/GenBank/DDBJ databases">
        <title>Amycolatopsis iheyaensis sp. nov., a new species of the genus Amycolatopsis isolated from soil in Iheya island, Japan.</title>
        <authorList>
            <person name="Ngamcharungchit C."/>
            <person name="Kanto H."/>
            <person name="Take A."/>
            <person name="Intra B."/>
            <person name="Matsumoto A."/>
            <person name="Panbangred W."/>
            <person name="Inahashi Y."/>
        </authorList>
    </citation>
    <scope>NUCLEOTIDE SEQUENCE</scope>
    <source>
        <strain evidence="1">OK19-0408</strain>
    </source>
</reference>
<organism evidence="1 2">
    <name type="scientific">Amycolatopsis iheyensis</name>
    <dbReference type="NCBI Taxonomy" id="2945988"/>
    <lineage>
        <taxon>Bacteria</taxon>
        <taxon>Bacillati</taxon>
        <taxon>Actinomycetota</taxon>
        <taxon>Actinomycetes</taxon>
        <taxon>Pseudonocardiales</taxon>
        <taxon>Pseudonocardiaceae</taxon>
        <taxon>Amycolatopsis</taxon>
    </lineage>
</organism>
<name>A0A9X2NL35_9PSEU</name>
<sequence>MRSPLGLLVMSGPDALVDAANEVRGKDMQLHHVRHELDEGGEFAIVARKHTS</sequence>
<keyword evidence="2" id="KW-1185">Reference proteome</keyword>